<protein>
    <submittedName>
        <fullName evidence="2">Uncharacterized protein</fullName>
    </submittedName>
</protein>
<organism evidence="2 3">
    <name type="scientific">Protopolystoma xenopodis</name>
    <dbReference type="NCBI Taxonomy" id="117903"/>
    <lineage>
        <taxon>Eukaryota</taxon>
        <taxon>Metazoa</taxon>
        <taxon>Spiralia</taxon>
        <taxon>Lophotrochozoa</taxon>
        <taxon>Platyhelminthes</taxon>
        <taxon>Monogenea</taxon>
        <taxon>Polyopisthocotylea</taxon>
        <taxon>Polystomatidea</taxon>
        <taxon>Polystomatidae</taxon>
        <taxon>Protopolystoma</taxon>
    </lineage>
</organism>
<evidence type="ECO:0000313" key="2">
    <source>
        <dbReference type="EMBL" id="VEL20294.1"/>
    </source>
</evidence>
<sequence length="345" mass="37743">MTYCLLTLTQQSDLQQPTVRRPSLIGSEDLTRSSHTCVSPLGDPEPRGLVDSLEAMVASQPSALSPFNQFHHPSDSASEANQMKGRLQIQPHALLLLHHYHHYPHQQQIRQHQQPNEMYRLLPASLPAVFRPEYGASFGASGLCMDSTSMPPRSQGLSAVDLARLPRTTSCSPPHASSAPPSRPPPPPPPSRPPPPPPPLPPASHLLKLQPPSLAISSSPHAGRAGIIGCFTDSKHQPHLLPDSLFCLSTQQPVPYWSWQSAALHSSPPSLAQTARWPPSIRSDESGPSEVSLSRKIRFTVNAIPSRGHQTFPRFICPDASLLLFNDICRQSNCTTFPVAFHEVR</sequence>
<dbReference type="Proteomes" id="UP000784294">
    <property type="component" value="Unassembled WGS sequence"/>
</dbReference>
<keyword evidence="3" id="KW-1185">Reference proteome</keyword>
<reference evidence="2" key="1">
    <citation type="submission" date="2018-11" db="EMBL/GenBank/DDBJ databases">
        <authorList>
            <consortium name="Pathogen Informatics"/>
        </authorList>
    </citation>
    <scope>NUCLEOTIDE SEQUENCE</scope>
</reference>
<dbReference type="AlphaFoldDB" id="A0A448WU14"/>
<name>A0A448WU14_9PLAT</name>
<proteinExistence type="predicted"/>
<dbReference type="EMBL" id="CAAALY010045752">
    <property type="protein sequence ID" value="VEL20294.1"/>
    <property type="molecule type" value="Genomic_DNA"/>
</dbReference>
<evidence type="ECO:0000256" key="1">
    <source>
        <dbReference type="SAM" id="MobiDB-lite"/>
    </source>
</evidence>
<feature type="region of interest" description="Disordered" evidence="1">
    <location>
        <begin position="167"/>
        <end position="207"/>
    </location>
</feature>
<evidence type="ECO:0000313" key="3">
    <source>
        <dbReference type="Proteomes" id="UP000784294"/>
    </source>
</evidence>
<comment type="caution">
    <text evidence="2">The sequence shown here is derived from an EMBL/GenBank/DDBJ whole genome shotgun (WGS) entry which is preliminary data.</text>
</comment>
<feature type="compositionally biased region" description="Pro residues" evidence="1">
    <location>
        <begin position="181"/>
        <end position="202"/>
    </location>
</feature>
<gene>
    <name evidence="2" type="ORF">PXEA_LOCUS13734</name>
</gene>
<accession>A0A448WU14</accession>